<evidence type="ECO:0000256" key="7">
    <source>
        <dbReference type="RuleBase" id="RU000304"/>
    </source>
</evidence>
<dbReference type="OrthoDB" id="10261027at2759"/>
<dbReference type="PANTHER" id="PTHR44329">
    <property type="entry name" value="SERINE/THREONINE-PROTEIN KINASE TNNI3K-RELATED"/>
    <property type="match status" value="1"/>
</dbReference>
<dbReference type="GO" id="GO:0005524">
    <property type="term" value="F:ATP binding"/>
    <property type="evidence" value="ECO:0007669"/>
    <property type="project" value="UniProtKB-UniRule"/>
</dbReference>
<protein>
    <recommendedName>
        <fullName evidence="8">Protein kinase domain-containing protein</fullName>
    </recommendedName>
</protein>
<dbReference type="GO" id="GO:0004674">
    <property type="term" value="F:protein serine/threonine kinase activity"/>
    <property type="evidence" value="ECO:0007669"/>
    <property type="project" value="UniProtKB-KW"/>
</dbReference>
<keyword evidence="1 7" id="KW-0723">Serine/threonine-protein kinase</keyword>
<name>A0A8T1V744_9STRA</name>
<gene>
    <name evidence="9" type="ORF">PHYPSEUDO_001506</name>
</gene>
<keyword evidence="4" id="KW-0418">Kinase</keyword>
<accession>A0A8T1V744</accession>
<dbReference type="PROSITE" id="PS50011">
    <property type="entry name" value="PROTEIN_KINASE_DOM"/>
    <property type="match status" value="1"/>
</dbReference>
<evidence type="ECO:0000313" key="9">
    <source>
        <dbReference type="EMBL" id="KAG7375394.1"/>
    </source>
</evidence>
<dbReference type="InterPro" id="IPR017441">
    <property type="entry name" value="Protein_kinase_ATP_BS"/>
</dbReference>
<evidence type="ECO:0000256" key="4">
    <source>
        <dbReference type="ARBA" id="ARBA00022777"/>
    </source>
</evidence>
<sequence length="339" mass="37898">MDVEDSSFISMYVSLACTACSCAAKTQGKITKAVAIGEVGELQFPTKQNEDYEISRFFPVIRRQQQNSQSSYILLPAGKIKLTIRVEVEKSVPDRVVDLPEIPRRPPFVLPTNFGEALQLKRNQLKATVAPEDNSQKMSSQPVSQIDSGASTELLKEITAEASHDRINADDLTVERRIGEGIHSCVNVGALRRWNNGGTRQVAVKEFRHQHAVPPVNVLRAFQQEYRILERCRNQNGRQHIVELLGVILEPRLVILMEYFSHGSLAQCLQDEVAWSQMTIKQKATFGLKIAQGVAWLHEHDMIHRDIKTHNILIGDDVATSPTVKVGFAASAKTKTHCI</sequence>
<comment type="caution">
    <text evidence="9">The sequence shown here is derived from an EMBL/GenBank/DDBJ whole genome shotgun (WGS) entry which is preliminary data.</text>
</comment>
<proteinExistence type="inferred from homology"/>
<dbReference type="InterPro" id="IPR000719">
    <property type="entry name" value="Prot_kinase_dom"/>
</dbReference>
<dbReference type="PROSITE" id="PS00107">
    <property type="entry name" value="PROTEIN_KINASE_ATP"/>
    <property type="match status" value="1"/>
</dbReference>
<evidence type="ECO:0000259" key="8">
    <source>
        <dbReference type="PROSITE" id="PS50011"/>
    </source>
</evidence>
<dbReference type="InterPro" id="IPR051681">
    <property type="entry name" value="Ser/Thr_Kinases-Pseudokinases"/>
</dbReference>
<evidence type="ECO:0000256" key="1">
    <source>
        <dbReference type="ARBA" id="ARBA00022527"/>
    </source>
</evidence>
<dbReference type="SMART" id="SM00220">
    <property type="entry name" value="S_TKc"/>
    <property type="match status" value="1"/>
</dbReference>
<dbReference type="PROSITE" id="PS00108">
    <property type="entry name" value="PROTEIN_KINASE_ST"/>
    <property type="match status" value="1"/>
</dbReference>
<feature type="binding site" evidence="6">
    <location>
        <position position="205"/>
    </location>
    <ligand>
        <name>ATP</name>
        <dbReference type="ChEBI" id="CHEBI:30616"/>
    </ligand>
</feature>
<evidence type="ECO:0000256" key="6">
    <source>
        <dbReference type="PROSITE-ProRule" id="PRU10141"/>
    </source>
</evidence>
<evidence type="ECO:0000256" key="2">
    <source>
        <dbReference type="ARBA" id="ARBA00022679"/>
    </source>
</evidence>
<keyword evidence="5 6" id="KW-0067">ATP-binding</keyword>
<evidence type="ECO:0000256" key="5">
    <source>
        <dbReference type="ARBA" id="ARBA00022840"/>
    </source>
</evidence>
<dbReference type="PANTHER" id="PTHR44329:SF288">
    <property type="entry name" value="MITOGEN-ACTIVATED PROTEIN KINASE KINASE KINASE 20"/>
    <property type="match status" value="1"/>
</dbReference>
<keyword evidence="10" id="KW-1185">Reference proteome</keyword>
<organism evidence="9 10">
    <name type="scientific">Phytophthora pseudosyringae</name>
    <dbReference type="NCBI Taxonomy" id="221518"/>
    <lineage>
        <taxon>Eukaryota</taxon>
        <taxon>Sar</taxon>
        <taxon>Stramenopiles</taxon>
        <taxon>Oomycota</taxon>
        <taxon>Peronosporomycetes</taxon>
        <taxon>Peronosporales</taxon>
        <taxon>Peronosporaceae</taxon>
        <taxon>Phytophthora</taxon>
    </lineage>
</organism>
<evidence type="ECO:0000256" key="3">
    <source>
        <dbReference type="ARBA" id="ARBA00022741"/>
    </source>
</evidence>
<feature type="domain" description="Protein kinase" evidence="8">
    <location>
        <begin position="172"/>
        <end position="339"/>
    </location>
</feature>
<dbReference type="Pfam" id="PF07714">
    <property type="entry name" value="PK_Tyr_Ser-Thr"/>
    <property type="match status" value="1"/>
</dbReference>
<reference evidence="9" key="1">
    <citation type="submission" date="2021-02" db="EMBL/GenBank/DDBJ databases">
        <authorList>
            <person name="Palmer J.M."/>
        </authorList>
    </citation>
    <scope>NUCLEOTIDE SEQUENCE</scope>
    <source>
        <strain evidence="9">SCRP734</strain>
    </source>
</reference>
<dbReference type="EMBL" id="JAGDFM010001211">
    <property type="protein sequence ID" value="KAG7375394.1"/>
    <property type="molecule type" value="Genomic_DNA"/>
</dbReference>
<keyword evidence="2" id="KW-0808">Transferase</keyword>
<dbReference type="AlphaFoldDB" id="A0A8T1V744"/>
<dbReference type="Proteomes" id="UP000694044">
    <property type="component" value="Unassembled WGS sequence"/>
</dbReference>
<dbReference type="InterPro" id="IPR008271">
    <property type="entry name" value="Ser/Thr_kinase_AS"/>
</dbReference>
<evidence type="ECO:0000313" key="10">
    <source>
        <dbReference type="Proteomes" id="UP000694044"/>
    </source>
</evidence>
<keyword evidence="3 6" id="KW-0547">Nucleotide-binding</keyword>
<dbReference type="InterPro" id="IPR001245">
    <property type="entry name" value="Ser-Thr/Tyr_kinase_cat_dom"/>
</dbReference>
<comment type="similarity">
    <text evidence="7">Belongs to the protein kinase superfamily.</text>
</comment>